<dbReference type="PRINTS" id="PR01552">
    <property type="entry name" value="TPISMRASE6A"/>
</dbReference>
<comment type="similarity">
    <text evidence="3 11">Belongs to the TOP6A family.</text>
</comment>
<dbReference type="CDD" id="cd00223">
    <property type="entry name" value="TOPRIM_TopoIIB_SPO"/>
    <property type="match status" value="1"/>
</dbReference>
<dbReference type="SUPFAM" id="SSF56726">
    <property type="entry name" value="DNA topoisomerase IV, alpha subunit"/>
    <property type="match status" value="1"/>
</dbReference>
<dbReference type="SMR" id="A0A0E0RK76"/>
<keyword evidence="8 11" id="KW-0238">DNA-binding</keyword>
<dbReference type="GO" id="GO:0042138">
    <property type="term" value="P:meiotic DNA double-strand break formation"/>
    <property type="evidence" value="ECO:0007669"/>
    <property type="project" value="TreeGrafter"/>
</dbReference>
<evidence type="ECO:0000256" key="10">
    <source>
        <dbReference type="ARBA" id="ARBA00023242"/>
    </source>
</evidence>
<dbReference type="GO" id="GO:0003677">
    <property type="term" value="F:DNA binding"/>
    <property type="evidence" value="ECO:0007669"/>
    <property type="project" value="UniProtKB-UniRule"/>
</dbReference>
<dbReference type="GO" id="GO:0007131">
    <property type="term" value="P:reciprocal meiotic recombination"/>
    <property type="evidence" value="ECO:0007669"/>
    <property type="project" value="EnsemblPlants"/>
</dbReference>
<dbReference type="InterPro" id="IPR013049">
    <property type="entry name" value="Spo11/TopoVI_A_N"/>
</dbReference>
<accession>A0A0E0RK76</accession>
<dbReference type="InterPro" id="IPR036388">
    <property type="entry name" value="WH-like_DNA-bd_sf"/>
</dbReference>
<evidence type="ECO:0000256" key="7">
    <source>
        <dbReference type="ARBA" id="ARBA00023029"/>
    </source>
</evidence>
<feature type="domain" description="Spo11/DNA topoisomerase VI subunit A N-terminal" evidence="13">
    <location>
        <begin position="188"/>
        <end position="245"/>
    </location>
</feature>
<reference evidence="15" key="2">
    <citation type="submission" date="2015-06" db="UniProtKB">
        <authorList>
            <consortium name="EnsemblPlants"/>
        </authorList>
    </citation>
    <scope>IDENTIFICATION</scope>
</reference>
<evidence type="ECO:0000259" key="14">
    <source>
        <dbReference type="Pfam" id="PF21180"/>
    </source>
</evidence>
<dbReference type="Pfam" id="PF04406">
    <property type="entry name" value="TP6A_N"/>
    <property type="match status" value="1"/>
</dbReference>
<dbReference type="Pfam" id="PF21180">
    <property type="entry name" value="TOP6A-Spo11_Toprim"/>
    <property type="match status" value="1"/>
</dbReference>
<dbReference type="Gene3D" id="1.10.10.10">
    <property type="entry name" value="Winged helix-like DNA-binding domain superfamily/Winged helix DNA-binding domain"/>
    <property type="match status" value="1"/>
</dbReference>
<dbReference type="STRING" id="4529.A0A0E0RK76"/>
<dbReference type="GO" id="GO:0042803">
    <property type="term" value="F:protein homodimerization activity"/>
    <property type="evidence" value="ECO:0007669"/>
    <property type="project" value="EnsemblPlants"/>
</dbReference>
<evidence type="ECO:0000256" key="4">
    <source>
        <dbReference type="ARBA" id="ARBA00012895"/>
    </source>
</evidence>
<dbReference type="GO" id="GO:0000706">
    <property type="term" value="P:meiotic DNA double-strand break processing"/>
    <property type="evidence" value="ECO:0007669"/>
    <property type="project" value="TreeGrafter"/>
</dbReference>
<comment type="cofactor">
    <cofactor evidence="2">
        <name>Mg(2+)</name>
        <dbReference type="ChEBI" id="CHEBI:18420"/>
    </cofactor>
</comment>
<evidence type="ECO:0000256" key="1">
    <source>
        <dbReference type="ARBA" id="ARBA00000185"/>
    </source>
</evidence>
<keyword evidence="5" id="KW-0479">Metal-binding</keyword>
<keyword evidence="10" id="KW-0539">Nucleus</keyword>
<dbReference type="InterPro" id="IPR002815">
    <property type="entry name" value="Spo11/TopoVI_A"/>
</dbReference>
<feature type="domain" description="Topoisomerase 6 subunit A/Spo11 TOPRIM" evidence="14">
    <location>
        <begin position="296"/>
        <end position="463"/>
    </location>
</feature>
<dbReference type="OMA" id="GAICENA"/>
<evidence type="ECO:0000256" key="9">
    <source>
        <dbReference type="ARBA" id="ARBA00023235"/>
    </source>
</evidence>
<dbReference type="GO" id="GO:0006265">
    <property type="term" value="P:DNA topological change"/>
    <property type="evidence" value="ECO:0007669"/>
    <property type="project" value="InterPro"/>
</dbReference>
<dbReference type="HOGENOM" id="CLU_560677_0_0_1"/>
<dbReference type="eggNOG" id="KOG2795">
    <property type="taxonomic scope" value="Eukaryota"/>
</dbReference>
<feature type="region of interest" description="Disordered" evidence="12">
    <location>
        <begin position="1"/>
        <end position="56"/>
    </location>
</feature>
<dbReference type="InterPro" id="IPR036078">
    <property type="entry name" value="Spo11/TopoVI_A_sf"/>
</dbReference>
<protein>
    <recommendedName>
        <fullName evidence="4">DNA topoisomerase (ATP-hydrolyzing)</fullName>
        <ecNumber evidence="4">5.6.2.2</ecNumber>
    </recommendedName>
</protein>
<dbReference type="InterPro" id="IPR034136">
    <property type="entry name" value="TOPRIM_Topo6A/Spo11"/>
</dbReference>
<reference evidence="16" key="1">
    <citation type="submission" date="2013-06" db="EMBL/GenBank/DDBJ databases">
        <authorList>
            <person name="Zhao Q."/>
        </authorList>
    </citation>
    <scope>NUCLEOTIDE SEQUENCE</scope>
    <source>
        <strain evidence="16">cv. W1943</strain>
    </source>
</reference>
<keyword evidence="6" id="KW-0460">Magnesium</keyword>
<evidence type="ECO:0000256" key="12">
    <source>
        <dbReference type="SAM" id="MobiDB-lite"/>
    </source>
</evidence>
<dbReference type="AlphaFoldDB" id="A0A0E0RK76"/>
<dbReference type="GO" id="GO:0046872">
    <property type="term" value="F:metal ion binding"/>
    <property type="evidence" value="ECO:0007669"/>
    <property type="project" value="UniProtKB-KW"/>
</dbReference>
<dbReference type="GO" id="GO:0003918">
    <property type="term" value="F:DNA topoisomerase type II (double strand cut, ATP-hydrolyzing) activity"/>
    <property type="evidence" value="ECO:0007669"/>
    <property type="project" value="UniProtKB-UniRule"/>
</dbReference>
<evidence type="ECO:0000256" key="2">
    <source>
        <dbReference type="ARBA" id="ARBA00001946"/>
    </source>
</evidence>
<feature type="active site" description="O-(5'-phospho-DNA)-tyrosine intermediate" evidence="11">
    <location>
        <position position="213"/>
    </location>
</feature>
<dbReference type="PRINTS" id="PR01550">
    <property type="entry name" value="TOP6AFAMILY"/>
</dbReference>
<evidence type="ECO:0000256" key="8">
    <source>
        <dbReference type="ARBA" id="ARBA00023125"/>
    </source>
</evidence>
<evidence type="ECO:0000256" key="6">
    <source>
        <dbReference type="ARBA" id="ARBA00022842"/>
    </source>
</evidence>
<evidence type="ECO:0000313" key="16">
    <source>
        <dbReference type="Proteomes" id="UP000008022"/>
    </source>
</evidence>
<evidence type="ECO:0000313" key="15">
    <source>
        <dbReference type="EnsemblPlants" id="ORUFI12G21490.1"/>
    </source>
</evidence>
<comment type="catalytic activity">
    <reaction evidence="1 11">
        <text>ATP-dependent breakage, passage and rejoining of double-stranded DNA.</text>
        <dbReference type="EC" id="5.6.2.2"/>
    </reaction>
</comment>
<dbReference type="InterPro" id="IPR004085">
    <property type="entry name" value="TopoVI_A"/>
</dbReference>
<dbReference type="PANTHER" id="PTHR10848">
    <property type="entry name" value="MEIOTIC RECOMBINATION PROTEIN SPO11"/>
    <property type="match status" value="1"/>
</dbReference>
<dbReference type="EC" id="5.6.2.2" evidence="4"/>
<evidence type="ECO:0000259" key="13">
    <source>
        <dbReference type="Pfam" id="PF04406"/>
    </source>
</evidence>
<dbReference type="Gene3D" id="3.40.1360.10">
    <property type="match status" value="1"/>
</dbReference>
<keyword evidence="7 11" id="KW-0799">Topoisomerase</keyword>
<keyword evidence="9 11" id="KW-0413">Isomerase</keyword>
<dbReference type="EnsemblPlants" id="ORUFI12G21490.1">
    <property type="protein sequence ID" value="ORUFI12G21490.1"/>
    <property type="gene ID" value="ORUFI12G21490"/>
</dbReference>
<evidence type="ECO:0000256" key="11">
    <source>
        <dbReference type="PROSITE-ProRule" id="PRU01385"/>
    </source>
</evidence>
<proteinExistence type="inferred from homology"/>
<keyword evidence="16" id="KW-1185">Reference proteome</keyword>
<organism evidence="15 16">
    <name type="scientific">Oryza rufipogon</name>
    <name type="common">Brownbeard rice</name>
    <name type="synonym">Asian wild rice</name>
    <dbReference type="NCBI Taxonomy" id="4529"/>
    <lineage>
        <taxon>Eukaryota</taxon>
        <taxon>Viridiplantae</taxon>
        <taxon>Streptophyta</taxon>
        <taxon>Embryophyta</taxon>
        <taxon>Tracheophyta</taxon>
        <taxon>Spermatophyta</taxon>
        <taxon>Magnoliopsida</taxon>
        <taxon>Liliopsida</taxon>
        <taxon>Poales</taxon>
        <taxon>Poaceae</taxon>
        <taxon>BOP clade</taxon>
        <taxon>Oryzoideae</taxon>
        <taxon>Oryzeae</taxon>
        <taxon>Oryzinae</taxon>
        <taxon>Oryza</taxon>
    </lineage>
</organism>
<dbReference type="PROSITE" id="PS52041">
    <property type="entry name" value="TOPO_IIB"/>
    <property type="match status" value="1"/>
</dbReference>
<dbReference type="Gramene" id="ORUFI12G21490.1">
    <property type="protein sequence ID" value="ORUFI12G21490.1"/>
    <property type="gene ID" value="ORUFI12G21490"/>
</dbReference>
<evidence type="ECO:0000256" key="5">
    <source>
        <dbReference type="ARBA" id="ARBA00022723"/>
    </source>
</evidence>
<dbReference type="GO" id="GO:0000228">
    <property type="term" value="C:nuclear chromosome"/>
    <property type="evidence" value="ECO:0007669"/>
    <property type="project" value="TreeGrafter"/>
</dbReference>
<dbReference type="GO" id="GO:0030957">
    <property type="term" value="F:Tat protein binding"/>
    <property type="evidence" value="ECO:0007669"/>
    <property type="project" value="EnsemblPlants"/>
</dbReference>
<dbReference type="GO" id="GO:0005524">
    <property type="term" value="F:ATP binding"/>
    <property type="evidence" value="ECO:0007669"/>
    <property type="project" value="InterPro"/>
</dbReference>
<dbReference type="Proteomes" id="UP000008022">
    <property type="component" value="Unassembled WGS sequence"/>
</dbReference>
<sequence>MDDSTDDDSYHPRKHYAYDRQVSSSRWRTSREYIRGPGPETHTTESAQDGQDPPAGVYSYGYFSGSGNDPQVQGHFVPEIQKYNPYVIFKGEQLPVPIWELPEEKVQDFHDRYFIAKDKSRVEARKTLNRLLEGNINTIERGHGYKFNIPKYTDNMEFNEEVKVSLAKAGKTISRSFCNANQREVASRTGYTIDLIERTLGAGLNISKRTVLYTNKDLFGDQSKSDQAINDICALTNIRRGSLGIIAAEKGIVVGNIFLELTNGKSISCSIGVQIPHRLDQIKDVCVEIGSRNIEYILVVEKHTMLNYLLEMDYHTNNNCIILTGCGMPTLQTRDFLRFLKQRTGLPVFGLCDPDPEGISILATYARGSCNSAYDNFNISVPSICWVGLSSSDMIKLNLSETNYSRLSREDKTMLKNLWQDDLSDVWKRRIEEMISFDKKASFEAIHSLGFDYFATNLLPDMINKVREGYVQVQEKKEPQDTEASED</sequence>
<evidence type="ECO:0000256" key="3">
    <source>
        <dbReference type="ARBA" id="ARBA00006559"/>
    </source>
</evidence>
<name>A0A0E0RK76_ORYRU</name>
<dbReference type="PANTHER" id="PTHR10848:SF3">
    <property type="entry name" value="MEIOTIC RECOMBINATION PROTEIN SPO11-1"/>
    <property type="match status" value="1"/>
</dbReference>